<protein>
    <submittedName>
        <fullName evidence="2">META domain-containing protein</fullName>
    </submittedName>
</protein>
<evidence type="ECO:0000313" key="2">
    <source>
        <dbReference type="EMBL" id="GEL96933.1"/>
    </source>
</evidence>
<evidence type="ECO:0000313" key="3">
    <source>
        <dbReference type="Proteomes" id="UP000321049"/>
    </source>
</evidence>
<comment type="caution">
    <text evidence="2">The sequence shown here is derived from an EMBL/GenBank/DDBJ whole genome shotgun (WGS) entry which is preliminary data.</text>
</comment>
<dbReference type="InterPro" id="IPR005184">
    <property type="entry name" value="DUF306_Meta_HslJ"/>
</dbReference>
<name>A0A511JGU9_9CELL</name>
<keyword evidence="3" id="KW-1185">Reference proteome</keyword>
<dbReference type="EMBL" id="BJWH01000002">
    <property type="protein sequence ID" value="GEL96933.1"/>
    <property type="molecule type" value="Genomic_DNA"/>
</dbReference>
<dbReference type="AlphaFoldDB" id="A0A511JGU9"/>
<proteinExistence type="predicted"/>
<gene>
    <name evidence="2" type="ORF">CTE05_04800</name>
</gene>
<dbReference type="Pfam" id="PF03724">
    <property type="entry name" value="META"/>
    <property type="match status" value="1"/>
</dbReference>
<organism evidence="2 3">
    <name type="scientific">Cellulomonas terrae</name>
    <dbReference type="NCBI Taxonomy" id="311234"/>
    <lineage>
        <taxon>Bacteria</taxon>
        <taxon>Bacillati</taxon>
        <taxon>Actinomycetota</taxon>
        <taxon>Actinomycetes</taxon>
        <taxon>Micrococcales</taxon>
        <taxon>Cellulomonadaceae</taxon>
        <taxon>Cellulomonas</taxon>
    </lineage>
</organism>
<dbReference type="Gene3D" id="2.40.128.270">
    <property type="match status" value="1"/>
</dbReference>
<accession>A0A511JGU9</accession>
<reference evidence="2 3" key="1">
    <citation type="submission" date="2019-07" db="EMBL/GenBank/DDBJ databases">
        <title>Whole genome shotgun sequence of Cellulomonas terrae NBRC 100819.</title>
        <authorList>
            <person name="Hosoyama A."/>
            <person name="Uohara A."/>
            <person name="Ohji S."/>
            <person name="Ichikawa N."/>
        </authorList>
    </citation>
    <scope>NUCLEOTIDE SEQUENCE [LARGE SCALE GENOMIC DNA]</scope>
    <source>
        <strain evidence="2 3">NBRC 100819</strain>
    </source>
</reference>
<feature type="domain" description="DUF306" evidence="1">
    <location>
        <begin position="36"/>
        <end position="113"/>
    </location>
</feature>
<evidence type="ECO:0000259" key="1">
    <source>
        <dbReference type="Pfam" id="PF03724"/>
    </source>
</evidence>
<dbReference type="InterPro" id="IPR038670">
    <property type="entry name" value="HslJ-like_sf"/>
</dbReference>
<dbReference type="Proteomes" id="UP000321049">
    <property type="component" value="Unassembled WGS sequence"/>
</dbReference>
<sequence length="121" mass="12258">MALVVVAGGVLAGCASTSGSGATLSDSDVAGEWSQVDAEPRVYLELGEDGALTGSDGCNQLSGTWQVDGTEVDFSELAATMMACDDVDTWLSGAESATIDGSEMTVLGEGDQEIGTLEKSE</sequence>